<organism evidence="2 3">
    <name type="scientific">Pseudazoarcus pumilus</name>
    <dbReference type="NCBI Taxonomy" id="2067960"/>
    <lineage>
        <taxon>Bacteria</taxon>
        <taxon>Pseudomonadati</taxon>
        <taxon>Pseudomonadota</taxon>
        <taxon>Betaproteobacteria</taxon>
        <taxon>Rhodocyclales</taxon>
        <taxon>Zoogloeaceae</taxon>
        <taxon>Pseudazoarcus</taxon>
    </lineage>
</organism>
<dbReference type="InterPro" id="IPR058548">
    <property type="entry name" value="MlaB-like_STAS"/>
</dbReference>
<keyword evidence="3" id="KW-1185">Reference proteome</keyword>
<sequence>MANAAGCLAEGRAAAQEGDLVVDFSQVREADSAALALLFDWQRVAAAAGHDLRVGGLPPGLESLAALYGVAELLPRDEAAVST</sequence>
<proteinExistence type="predicted"/>
<dbReference type="OrthoDB" id="9182123at2"/>
<dbReference type="AlphaFoldDB" id="A0A2I6SAT3"/>
<feature type="domain" description="STAS" evidence="1">
    <location>
        <begin position="1"/>
        <end position="83"/>
    </location>
</feature>
<gene>
    <name evidence="2" type="ORF">C0099_05965</name>
</gene>
<accession>A0A2I6SAT3</accession>
<reference evidence="2 3" key="1">
    <citation type="submission" date="2018-01" db="EMBL/GenBank/DDBJ databases">
        <authorList>
            <person name="Fu G.-Y."/>
        </authorList>
    </citation>
    <scope>NUCLEOTIDE SEQUENCE [LARGE SCALE GENOMIC DNA]</scope>
    <source>
        <strain evidence="2 3">SY39</strain>
    </source>
</reference>
<dbReference type="Gene3D" id="3.30.750.24">
    <property type="entry name" value="STAS domain"/>
    <property type="match status" value="1"/>
</dbReference>
<evidence type="ECO:0000313" key="2">
    <source>
        <dbReference type="EMBL" id="AUN96362.1"/>
    </source>
</evidence>
<dbReference type="SUPFAM" id="SSF52091">
    <property type="entry name" value="SpoIIaa-like"/>
    <property type="match status" value="1"/>
</dbReference>
<evidence type="ECO:0000313" key="3">
    <source>
        <dbReference type="Proteomes" id="UP000242205"/>
    </source>
</evidence>
<evidence type="ECO:0000259" key="1">
    <source>
        <dbReference type="PROSITE" id="PS50801"/>
    </source>
</evidence>
<dbReference type="Proteomes" id="UP000242205">
    <property type="component" value="Chromosome"/>
</dbReference>
<dbReference type="KEGG" id="atw:C0099_05965"/>
<name>A0A2I6SAT3_9RHOO</name>
<dbReference type="InterPro" id="IPR036513">
    <property type="entry name" value="STAS_dom_sf"/>
</dbReference>
<dbReference type="InterPro" id="IPR002645">
    <property type="entry name" value="STAS_dom"/>
</dbReference>
<dbReference type="PROSITE" id="PS50801">
    <property type="entry name" value="STAS"/>
    <property type="match status" value="1"/>
</dbReference>
<protein>
    <submittedName>
        <fullName evidence="2">NTP-binding protein</fullName>
    </submittedName>
</protein>
<dbReference type="Pfam" id="PF13466">
    <property type="entry name" value="STAS_2"/>
    <property type="match status" value="1"/>
</dbReference>
<dbReference type="EMBL" id="CP025682">
    <property type="protein sequence ID" value="AUN96362.1"/>
    <property type="molecule type" value="Genomic_DNA"/>
</dbReference>
<dbReference type="CDD" id="cd07043">
    <property type="entry name" value="STAS_anti-anti-sigma_factors"/>
    <property type="match status" value="1"/>
</dbReference>